<dbReference type="EMBL" id="VSSQ01118851">
    <property type="protein sequence ID" value="MPN52593.1"/>
    <property type="molecule type" value="Genomic_DNA"/>
</dbReference>
<evidence type="ECO:0008006" key="2">
    <source>
        <dbReference type="Google" id="ProtNLM"/>
    </source>
</evidence>
<gene>
    <name evidence="1" type="ORF">SDC9_200255</name>
</gene>
<accession>A0A645IZG3</accession>
<proteinExistence type="predicted"/>
<comment type="caution">
    <text evidence="1">The sequence shown here is derived from an EMBL/GenBank/DDBJ whole genome shotgun (WGS) entry which is preliminary data.</text>
</comment>
<sequence length="66" mass="7891">MLLITGDREHELLGRYEENAYLYRMMKVAGHYHTRLLELQGYGHDMAYPAFPLLLNEIARIIREKR</sequence>
<protein>
    <recommendedName>
        <fullName evidence="2">Esterase</fullName>
    </recommendedName>
</protein>
<evidence type="ECO:0000313" key="1">
    <source>
        <dbReference type="EMBL" id="MPN52593.1"/>
    </source>
</evidence>
<dbReference type="AlphaFoldDB" id="A0A645IZG3"/>
<organism evidence="1">
    <name type="scientific">bioreactor metagenome</name>
    <dbReference type="NCBI Taxonomy" id="1076179"/>
    <lineage>
        <taxon>unclassified sequences</taxon>
        <taxon>metagenomes</taxon>
        <taxon>ecological metagenomes</taxon>
    </lineage>
</organism>
<reference evidence="1" key="1">
    <citation type="submission" date="2019-08" db="EMBL/GenBank/DDBJ databases">
        <authorList>
            <person name="Kucharzyk K."/>
            <person name="Murdoch R.W."/>
            <person name="Higgins S."/>
            <person name="Loffler F."/>
        </authorList>
    </citation>
    <scope>NUCLEOTIDE SEQUENCE</scope>
</reference>
<name>A0A645IZG3_9ZZZZ</name>